<evidence type="ECO:0000313" key="5">
    <source>
        <dbReference type="EMBL" id="QPQ90814.1"/>
    </source>
</evidence>
<dbReference type="RefSeq" id="WP_012733130.1">
    <property type="nucleotide sequence ID" value="NZ_CP021075.1"/>
</dbReference>
<dbReference type="Pfam" id="PF03472">
    <property type="entry name" value="Autoind_bind"/>
    <property type="match status" value="1"/>
</dbReference>
<gene>
    <name evidence="5" type="ORF">I6H06_03495</name>
    <name evidence="6" type="ORF">NFI99_01270</name>
</gene>
<dbReference type="Gene3D" id="1.10.10.10">
    <property type="entry name" value="Winged helix-like DNA-binding domain superfamily/Winged helix DNA-binding domain"/>
    <property type="match status" value="1"/>
</dbReference>
<name>A0AAP9XZA1_BURGL</name>
<dbReference type="Gene3D" id="3.30.450.80">
    <property type="entry name" value="Transcription factor LuxR-like, autoinducer-binding domain"/>
    <property type="match status" value="1"/>
</dbReference>
<evidence type="ECO:0000313" key="7">
    <source>
        <dbReference type="Proteomes" id="UP000594892"/>
    </source>
</evidence>
<dbReference type="Proteomes" id="UP000594892">
    <property type="component" value="Chromosome 1"/>
</dbReference>
<keyword evidence="1" id="KW-0805">Transcription regulation</keyword>
<feature type="domain" description="HTH luxR-type" evidence="4">
    <location>
        <begin position="285"/>
        <end position="342"/>
    </location>
</feature>
<reference evidence="5 7" key="1">
    <citation type="submission" date="2020-12" db="EMBL/GenBank/DDBJ databases">
        <title>FDA dAtabase for Regulatory Grade micrObial Sequences (FDA-ARGOS): Supporting development and validation of Infectious Disease Dx tests.</title>
        <authorList>
            <person name="Minogue T."/>
            <person name="Wolcott M."/>
            <person name="Wasieloski L."/>
            <person name="Aguilar W."/>
            <person name="Moore D."/>
            <person name="Jaissle J."/>
            <person name="Tallon L."/>
            <person name="Sadzewicz L."/>
            <person name="Zhao X."/>
            <person name="Boylan J."/>
            <person name="Ott S."/>
            <person name="Bowen H."/>
            <person name="Vavikolanu K."/>
            <person name="Mehta A."/>
            <person name="Aluvathingal J."/>
            <person name="Nadendla S."/>
            <person name="Yan Y."/>
            <person name="Sichtig H."/>
        </authorList>
    </citation>
    <scope>NUCLEOTIDE SEQUENCE [LARGE SCALE GENOMIC DNA]</scope>
    <source>
        <strain evidence="5 7">FDAARGOS_949</strain>
    </source>
</reference>
<dbReference type="Proteomes" id="UP001056386">
    <property type="component" value="Chromosome 2"/>
</dbReference>
<dbReference type="AlphaFoldDB" id="A0AAP9XZA1"/>
<keyword evidence="2" id="KW-0238">DNA-binding</keyword>
<dbReference type="InterPro" id="IPR016032">
    <property type="entry name" value="Sig_transdc_resp-reg_C-effctor"/>
</dbReference>
<keyword evidence="3" id="KW-0804">Transcription</keyword>
<dbReference type="InterPro" id="IPR000792">
    <property type="entry name" value="Tscrpt_reg_LuxR_C"/>
</dbReference>
<dbReference type="GO" id="GO:0003677">
    <property type="term" value="F:DNA binding"/>
    <property type="evidence" value="ECO:0007669"/>
    <property type="project" value="UniProtKB-KW"/>
</dbReference>
<dbReference type="EMBL" id="CP065600">
    <property type="protein sequence ID" value="QPQ90814.1"/>
    <property type="molecule type" value="Genomic_DNA"/>
</dbReference>
<sequence>MARHSVSPSRPIPEFGYDDLLQVRHGVTDGKQIALVARGSPRHGFVLERHRRAPGEPHSIQRIDAGDRAALAAFVAHDPYAAQLGDEYRAVLDALAAAEPAEGSGVAAPAAAHAPERLPAYASECENDAELIALMRRITGACGAVQCFYHWFMYDERSGEVSAHQLLIGGDPAWAQRYVDRHWYLNDPAVAHAQDDTRPLRGSSLAMPPGHWLNRQGPLHGMRSHQFHPAHRRDVATVGVLHVSTAAEPPGGEEALWAHRRPLRGLANELLEWQVLRRRRELAATLSLEARELRALRLVARGGSARHVAAELGVTERAVYQLFTAINRKLDSEHIKVSANKARQLGLLGDGYIQE</sequence>
<evidence type="ECO:0000259" key="4">
    <source>
        <dbReference type="SMART" id="SM00421"/>
    </source>
</evidence>
<dbReference type="EMBL" id="CP099583">
    <property type="protein sequence ID" value="USS43147.1"/>
    <property type="molecule type" value="Genomic_DNA"/>
</dbReference>
<evidence type="ECO:0000256" key="3">
    <source>
        <dbReference type="ARBA" id="ARBA00023163"/>
    </source>
</evidence>
<organism evidence="5 7">
    <name type="scientific">Burkholderia glumae</name>
    <name type="common">Pseudomonas glumae</name>
    <dbReference type="NCBI Taxonomy" id="337"/>
    <lineage>
        <taxon>Bacteria</taxon>
        <taxon>Pseudomonadati</taxon>
        <taxon>Pseudomonadota</taxon>
        <taxon>Betaproteobacteria</taxon>
        <taxon>Burkholderiales</taxon>
        <taxon>Burkholderiaceae</taxon>
        <taxon>Burkholderia</taxon>
    </lineage>
</organism>
<dbReference type="SUPFAM" id="SSF46894">
    <property type="entry name" value="C-terminal effector domain of the bipartite response regulators"/>
    <property type="match status" value="1"/>
</dbReference>
<dbReference type="GeneID" id="45693481"/>
<protein>
    <submittedName>
        <fullName evidence="5">Autoinducer binding domain-containing protein</fullName>
    </submittedName>
</protein>
<keyword evidence="8" id="KW-1185">Reference proteome</keyword>
<dbReference type="InterPro" id="IPR005143">
    <property type="entry name" value="TF_LuxR_autoind-bd_dom"/>
</dbReference>
<evidence type="ECO:0000313" key="8">
    <source>
        <dbReference type="Proteomes" id="UP001056386"/>
    </source>
</evidence>
<dbReference type="InterPro" id="IPR036388">
    <property type="entry name" value="WH-like_DNA-bd_sf"/>
</dbReference>
<evidence type="ECO:0000313" key="6">
    <source>
        <dbReference type="EMBL" id="USS43147.1"/>
    </source>
</evidence>
<accession>A0AAP9XZA1</accession>
<dbReference type="GO" id="GO:0006355">
    <property type="term" value="P:regulation of DNA-templated transcription"/>
    <property type="evidence" value="ECO:0007669"/>
    <property type="project" value="InterPro"/>
</dbReference>
<evidence type="ECO:0000256" key="2">
    <source>
        <dbReference type="ARBA" id="ARBA00023125"/>
    </source>
</evidence>
<dbReference type="InterPro" id="IPR036693">
    <property type="entry name" value="TF_LuxR_autoind-bd_dom_sf"/>
</dbReference>
<reference evidence="6" key="2">
    <citation type="submission" date="2022-06" db="EMBL/GenBank/DDBJ databases">
        <title>Draft genome sequence of Burkholderia glumae strain GR20004 isolated from rice panicle showing bacterial panicle blight.</title>
        <authorList>
            <person name="Choi S.Y."/>
            <person name="Lee Y.H."/>
        </authorList>
    </citation>
    <scope>NUCLEOTIDE SEQUENCE</scope>
    <source>
        <strain evidence="6">GR20004</strain>
    </source>
</reference>
<evidence type="ECO:0000256" key="1">
    <source>
        <dbReference type="ARBA" id="ARBA00023015"/>
    </source>
</evidence>
<dbReference type="SMART" id="SM00421">
    <property type="entry name" value="HTH_LUXR"/>
    <property type="match status" value="1"/>
</dbReference>
<proteinExistence type="predicted"/>
<dbReference type="SUPFAM" id="SSF75516">
    <property type="entry name" value="Pheromone-binding domain of LuxR-like quorum-sensing transcription factors"/>
    <property type="match status" value="1"/>
</dbReference>